<keyword evidence="8" id="KW-0239">DNA-directed DNA polymerase</keyword>
<keyword evidence="5" id="KW-0460">Magnesium</keyword>
<dbReference type="AlphaFoldDB" id="A0A6A3NLD8"/>
<evidence type="ECO:0008006" key="12">
    <source>
        <dbReference type="Google" id="ProtNLM"/>
    </source>
</evidence>
<dbReference type="GO" id="GO:0015074">
    <property type="term" value="P:DNA integration"/>
    <property type="evidence" value="ECO:0007669"/>
    <property type="project" value="UniProtKB-KW"/>
</dbReference>
<name>A0A6A3NLD8_9STRA</name>
<keyword evidence="4" id="KW-0378">Hydrolase</keyword>
<evidence type="ECO:0000256" key="7">
    <source>
        <dbReference type="ARBA" id="ARBA00022918"/>
    </source>
</evidence>
<evidence type="ECO:0000256" key="3">
    <source>
        <dbReference type="ARBA" id="ARBA00022759"/>
    </source>
</evidence>
<dbReference type="EMBL" id="QXFV01000217">
    <property type="protein sequence ID" value="KAE9045304.1"/>
    <property type="molecule type" value="Genomic_DNA"/>
</dbReference>
<evidence type="ECO:0000256" key="2">
    <source>
        <dbReference type="ARBA" id="ARBA00022723"/>
    </source>
</evidence>
<keyword evidence="8" id="KW-0808">Transferase</keyword>
<evidence type="ECO:0000313" key="11">
    <source>
        <dbReference type="Proteomes" id="UP000429607"/>
    </source>
</evidence>
<evidence type="ECO:0000313" key="10">
    <source>
        <dbReference type="EMBL" id="KAE9045304.1"/>
    </source>
</evidence>
<dbReference type="InterPro" id="IPR012337">
    <property type="entry name" value="RNaseH-like_sf"/>
</dbReference>
<keyword evidence="1" id="KW-0540">Nuclease</keyword>
<keyword evidence="2" id="KW-0479">Metal-binding</keyword>
<dbReference type="GO" id="GO:0006310">
    <property type="term" value="P:DNA recombination"/>
    <property type="evidence" value="ECO:0007669"/>
    <property type="project" value="UniProtKB-KW"/>
</dbReference>
<dbReference type="Proteomes" id="UP000429607">
    <property type="component" value="Unassembled WGS sequence"/>
</dbReference>
<keyword evidence="9" id="KW-0233">DNA recombination</keyword>
<evidence type="ECO:0000256" key="9">
    <source>
        <dbReference type="ARBA" id="ARBA00023172"/>
    </source>
</evidence>
<keyword evidence="8" id="KW-0548">Nucleotidyltransferase</keyword>
<proteinExistence type="predicted"/>
<evidence type="ECO:0000256" key="6">
    <source>
        <dbReference type="ARBA" id="ARBA00022908"/>
    </source>
</evidence>
<sequence length="268" mass="30275">MHFKNQVVQALRRKSSAPTRWARQRRLPATQFGTGRIAVTYAWTKPLAVTVEGHSNEEEAQSFAHHNGASDRRQVEITNLATGELKERLLDDVEYVPNAKPGTTLKFVMTSKIHRLSVKKVTDVMVMVAVKCKMDSNKSMGLLHQCFGHMGMSTVKLLANKLDVGVEINAKYLSSYDCVACAAGKAKCMNYARDPVRKFKSLETLMMDICSMSEPPIDGATMFMFIMDECTRYKWTYLLKKKSDAVNHKVLLNRLARQFPGKSVLHLR</sequence>
<comment type="caution">
    <text evidence="10">The sequence shown here is derived from an EMBL/GenBank/DDBJ whole genome shotgun (WGS) entry which is preliminary data.</text>
</comment>
<dbReference type="GO" id="GO:0004519">
    <property type="term" value="F:endonuclease activity"/>
    <property type="evidence" value="ECO:0007669"/>
    <property type="project" value="UniProtKB-KW"/>
</dbReference>
<reference evidence="10 11" key="1">
    <citation type="submission" date="2018-09" db="EMBL/GenBank/DDBJ databases">
        <title>Genomic investigation of the strawberry pathogen Phytophthora fragariae indicates pathogenicity is determined by transcriptional variation in three key races.</title>
        <authorList>
            <person name="Adams T.M."/>
            <person name="Armitage A.D."/>
            <person name="Sobczyk M.K."/>
            <person name="Bates H.J."/>
            <person name="Dunwell J.M."/>
            <person name="Nellist C.F."/>
            <person name="Harrison R.J."/>
        </authorList>
    </citation>
    <scope>NUCLEOTIDE SEQUENCE [LARGE SCALE GENOMIC DNA]</scope>
    <source>
        <strain evidence="10 11">SCRP249</strain>
    </source>
</reference>
<evidence type="ECO:0000256" key="5">
    <source>
        <dbReference type="ARBA" id="ARBA00022842"/>
    </source>
</evidence>
<dbReference type="SUPFAM" id="SSF53098">
    <property type="entry name" value="Ribonuclease H-like"/>
    <property type="match status" value="1"/>
</dbReference>
<protein>
    <recommendedName>
        <fullName evidence="12">GAG-pre-integrase domain-containing protein</fullName>
    </recommendedName>
</protein>
<keyword evidence="6" id="KW-0229">DNA integration</keyword>
<dbReference type="GO" id="GO:0016787">
    <property type="term" value="F:hydrolase activity"/>
    <property type="evidence" value="ECO:0007669"/>
    <property type="project" value="UniProtKB-KW"/>
</dbReference>
<dbReference type="PANTHER" id="PTHR42648">
    <property type="entry name" value="TRANSPOSASE, PUTATIVE-RELATED"/>
    <property type="match status" value="1"/>
</dbReference>
<keyword evidence="7" id="KW-0695">RNA-directed DNA polymerase</keyword>
<dbReference type="GO" id="GO:0003887">
    <property type="term" value="F:DNA-directed DNA polymerase activity"/>
    <property type="evidence" value="ECO:0007669"/>
    <property type="project" value="UniProtKB-KW"/>
</dbReference>
<organism evidence="10 11">
    <name type="scientific">Phytophthora rubi</name>
    <dbReference type="NCBI Taxonomy" id="129364"/>
    <lineage>
        <taxon>Eukaryota</taxon>
        <taxon>Sar</taxon>
        <taxon>Stramenopiles</taxon>
        <taxon>Oomycota</taxon>
        <taxon>Peronosporomycetes</taxon>
        <taxon>Peronosporales</taxon>
        <taxon>Peronosporaceae</taxon>
        <taxon>Phytophthora</taxon>
    </lineage>
</organism>
<evidence type="ECO:0000256" key="4">
    <source>
        <dbReference type="ARBA" id="ARBA00022801"/>
    </source>
</evidence>
<evidence type="ECO:0000256" key="1">
    <source>
        <dbReference type="ARBA" id="ARBA00022722"/>
    </source>
</evidence>
<gene>
    <name evidence="10" type="ORF">PR001_g5027</name>
</gene>
<dbReference type="GO" id="GO:0046872">
    <property type="term" value="F:metal ion binding"/>
    <property type="evidence" value="ECO:0007669"/>
    <property type="project" value="UniProtKB-KW"/>
</dbReference>
<evidence type="ECO:0000256" key="8">
    <source>
        <dbReference type="ARBA" id="ARBA00022932"/>
    </source>
</evidence>
<accession>A0A6A3NLD8</accession>
<dbReference type="PANTHER" id="PTHR42648:SF11">
    <property type="entry name" value="TRANSPOSON TY4-P GAG-POL POLYPROTEIN"/>
    <property type="match status" value="1"/>
</dbReference>
<dbReference type="InterPro" id="IPR039537">
    <property type="entry name" value="Retrotran_Ty1/copia-like"/>
</dbReference>
<keyword evidence="3" id="KW-0255">Endonuclease</keyword>
<dbReference type="GO" id="GO:0003964">
    <property type="term" value="F:RNA-directed DNA polymerase activity"/>
    <property type="evidence" value="ECO:0007669"/>
    <property type="project" value="UniProtKB-KW"/>
</dbReference>